<evidence type="ECO:0000313" key="22">
    <source>
        <dbReference type="EMBL" id="WGL18238.1"/>
    </source>
</evidence>
<comment type="subcellular location">
    <subcellularLocation>
        <location evidence="1">Cell inner membrane</location>
        <topology evidence="1">Multi-pass membrane protein</topology>
    </subcellularLocation>
</comment>
<keyword evidence="14" id="KW-0829">Tyrosine-protein kinase</keyword>
<dbReference type="RefSeq" id="WP_280322224.1">
    <property type="nucleotide sequence ID" value="NZ_CP118605.1"/>
</dbReference>
<feature type="domain" description="AAA" evidence="20">
    <location>
        <begin position="531"/>
        <end position="670"/>
    </location>
</feature>
<proteinExistence type="inferred from homology"/>
<feature type="coiled-coil region" evidence="16">
    <location>
        <begin position="356"/>
        <end position="383"/>
    </location>
</feature>
<dbReference type="Pfam" id="PF02706">
    <property type="entry name" value="Wzz"/>
    <property type="match status" value="1"/>
</dbReference>
<feature type="transmembrane region" description="Helical" evidence="18">
    <location>
        <begin position="33"/>
        <end position="53"/>
    </location>
</feature>
<dbReference type="PANTHER" id="PTHR32309:SF13">
    <property type="entry name" value="FERRIC ENTEROBACTIN TRANSPORT PROTEIN FEPE"/>
    <property type="match status" value="1"/>
</dbReference>
<feature type="domain" description="Polysaccharide chain length determinant N-terminal" evidence="19">
    <location>
        <begin position="20"/>
        <end position="108"/>
    </location>
</feature>
<dbReference type="Pfam" id="PF13807">
    <property type="entry name" value="GNVR"/>
    <property type="match status" value="1"/>
</dbReference>
<name>A0ABY8NHF0_9GAMM</name>
<dbReference type="InterPro" id="IPR032807">
    <property type="entry name" value="GNVR"/>
</dbReference>
<accession>A0ABY8NHF0</accession>
<reference evidence="22 23" key="1">
    <citation type="submission" date="2023-02" db="EMBL/GenBank/DDBJ databases">
        <title>Description and genomic characterization of Microbulbifer bruguierae sp. nov., isolated from the sediment of mangrove plant Bruguiera sexangula.</title>
        <authorList>
            <person name="Long M."/>
        </authorList>
    </citation>
    <scope>NUCLEOTIDE SEQUENCE [LARGE SCALE GENOMIC DNA]</scope>
    <source>
        <strain evidence="22 23">H12</strain>
    </source>
</reference>
<keyword evidence="5" id="KW-1003">Cell membrane</keyword>
<keyword evidence="9" id="KW-0547">Nucleotide-binding</keyword>
<dbReference type="Gene3D" id="3.40.50.300">
    <property type="entry name" value="P-loop containing nucleotide triphosphate hydrolases"/>
    <property type="match status" value="1"/>
</dbReference>
<keyword evidence="13 18" id="KW-0472">Membrane</keyword>
<evidence type="ECO:0000259" key="19">
    <source>
        <dbReference type="Pfam" id="PF02706"/>
    </source>
</evidence>
<keyword evidence="7" id="KW-0808">Transferase</keyword>
<evidence type="ECO:0000256" key="16">
    <source>
        <dbReference type="SAM" id="Coils"/>
    </source>
</evidence>
<dbReference type="Pfam" id="PF13614">
    <property type="entry name" value="AAA_31"/>
    <property type="match status" value="1"/>
</dbReference>
<keyword evidence="6" id="KW-0997">Cell inner membrane</keyword>
<evidence type="ECO:0000256" key="6">
    <source>
        <dbReference type="ARBA" id="ARBA00022519"/>
    </source>
</evidence>
<evidence type="ECO:0000313" key="23">
    <source>
        <dbReference type="Proteomes" id="UP001236500"/>
    </source>
</evidence>
<dbReference type="NCBIfam" id="TIGR01007">
    <property type="entry name" value="eps_fam"/>
    <property type="match status" value="1"/>
</dbReference>
<dbReference type="PANTHER" id="PTHR32309">
    <property type="entry name" value="TYROSINE-PROTEIN KINASE"/>
    <property type="match status" value="1"/>
</dbReference>
<comment type="similarity">
    <text evidence="3">Belongs to the etk/wzc family.</text>
</comment>
<dbReference type="InterPro" id="IPR050445">
    <property type="entry name" value="Bact_polysacc_biosynth/exp"/>
</dbReference>
<keyword evidence="12 18" id="KW-1133">Transmembrane helix</keyword>
<feature type="region of interest" description="Disordered" evidence="17">
    <location>
        <begin position="728"/>
        <end position="753"/>
    </location>
</feature>
<evidence type="ECO:0000256" key="13">
    <source>
        <dbReference type="ARBA" id="ARBA00023136"/>
    </source>
</evidence>
<evidence type="ECO:0000256" key="8">
    <source>
        <dbReference type="ARBA" id="ARBA00022692"/>
    </source>
</evidence>
<evidence type="ECO:0000256" key="11">
    <source>
        <dbReference type="ARBA" id="ARBA00022840"/>
    </source>
</evidence>
<evidence type="ECO:0000256" key="7">
    <source>
        <dbReference type="ARBA" id="ARBA00022679"/>
    </source>
</evidence>
<dbReference type="CDD" id="cd05387">
    <property type="entry name" value="BY-kinase"/>
    <property type="match status" value="1"/>
</dbReference>
<evidence type="ECO:0000256" key="9">
    <source>
        <dbReference type="ARBA" id="ARBA00022741"/>
    </source>
</evidence>
<feature type="coiled-coil region" evidence="16">
    <location>
        <begin position="216"/>
        <end position="319"/>
    </location>
</feature>
<dbReference type="InterPro" id="IPR027417">
    <property type="entry name" value="P-loop_NTPase"/>
</dbReference>
<evidence type="ECO:0000256" key="10">
    <source>
        <dbReference type="ARBA" id="ARBA00022777"/>
    </source>
</evidence>
<evidence type="ECO:0000256" key="1">
    <source>
        <dbReference type="ARBA" id="ARBA00004429"/>
    </source>
</evidence>
<keyword evidence="23" id="KW-1185">Reference proteome</keyword>
<sequence>MNYPNGNNDGDEPLLDQGPDLQRFGKVLFAQRWMITGLTVAITAAAIAVIAAIPPRYQATASLVFEVDQANPVAVDEIYDAGPQRRDYILTQTEILQSRQLAERVIQRLELMKHPEFSIPTSRGPLSFLSALFGADTASESPAPSQSLAATTSAFLKRLTIEPARNTNLVRIKFEAESADLAALAANTLVEEFVVAQSEAKAQFTSRATSWLNERLETLRGKLEVSENQLQAFRESEDLVDISGVRGLAERDLDVMTTQLQEMRQELKRITSVHQQFETLAGNEMALANLPEVIGNPLIQEIKRNEAAAQRNVAELARRYKSKHPEMITAQNELDMVREQLAAEVRNLADAVTSQYETALSRVRAQELEVERAKQNYQKVSHQEFRYQELVREVEINRQLYDTFFTRVNETRETSGFDIAPARFVDAAVVPNSPEKPNKSLLAAVSLFMALFFSTALAFLLDMLRLGVRGPDDVEISLGQQLIGVIPDMKKLTGIDLHLRTFFDPEQYAFGEAIRTLRTSVVLSSLAKSRRVIAVTSSVPAEGKTTVTENLGFALAQVEKVLLVDADLRRPVVGIDFETAREHPGLTNLIEGTHSIDECVYHDSYSGLDIMPAGTYYRDPQKLLVSPQFAEKIHELSEIYDRVIIDTPPVKAVSDALIISRVSDALLYVVKYDSTKKRIVKKGIDRFIQIGTQVDGVVLTHADVGKDSIYSDEYYGYEYYMTPKYEMARSEKSEKKSDPELKNPELETADDQH</sequence>
<feature type="domain" description="Tyrosine-protein kinase G-rich" evidence="21">
    <location>
        <begin position="390"/>
        <end position="460"/>
    </location>
</feature>
<evidence type="ECO:0000256" key="2">
    <source>
        <dbReference type="ARBA" id="ARBA00007316"/>
    </source>
</evidence>
<dbReference type="InterPro" id="IPR005702">
    <property type="entry name" value="Wzc-like_C"/>
</dbReference>
<keyword evidence="16" id="KW-0175">Coiled coil</keyword>
<gene>
    <name evidence="22" type="ORF">PVT68_08065</name>
</gene>
<keyword evidence="11" id="KW-0067">ATP-binding</keyword>
<dbReference type="EC" id="2.7.10.2" evidence="4"/>
<evidence type="ECO:0000256" key="18">
    <source>
        <dbReference type="SAM" id="Phobius"/>
    </source>
</evidence>
<evidence type="ECO:0000256" key="4">
    <source>
        <dbReference type="ARBA" id="ARBA00011903"/>
    </source>
</evidence>
<evidence type="ECO:0000256" key="17">
    <source>
        <dbReference type="SAM" id="MobiDB-lite"/>
    </source>
</evidence>
<evidence type="ECO:0000256" key="3">
    <source>
        <dbReference type="ARBA" id="ARBA00008883"/>
    </source>
</evidence>
<keyword evidence="8 18" id="KW-0812">Transmembrane</keyword>
<evidence type="ECO:0000256" key="5">
    <source>
        <dbReference type="ARBA" id="ARBA00022475"/>
    </source>
</evidence>
<comment type="similarity">
    <text evidence="2">Belongs to the CpsD/CapB family.</text>
</comment>
<dbReference type="SUPFAM" id="SSF52540">
    <property type="entry name" value="P-loop containing nucleoside triphosphate hydrolases"/>
    <property type="match status" value="1"/>
</dbReference>
<protein>
    <recommendedName>
        <fullName evidence="4">non-specific protein-tyrosine kinase</fullName>
        <ecNumber evidence="4">2.7.10.2</ecNumber>
    </recommendedName>
</protein>
<keyword evidence="10" id="KW-0418">Kinase</keyword>
<dbReference type="Proteomes" id="UP001236500">
    <property type="component" value="Chromosome"/>
</dbReference>
<evidence type="ECO:0000259" key="20">
    <source>
        <dbReference type="Pfam" id="PF13614"/>
    </source>
</evidence>
<dbReference type="EMBL" id="CP118605">
    <property type="protein sequence ID" value="WGL18238.1"/>
    <property type="molecule type" value="Genomic_DNA"/>
</dbReference>
<comment type="catalytic activity">
    <reaction evidence="15">
        <text>L-tyrosyl-[protein] + ATP = O-phospho-L-tyrosyl-[protein] + ADP + H(+)</text>
        <dbReference type="Rhea" id="RHEA:10596"/>
        <dbReference type="Rhea" id="RHEA-COMP:10136"/>
        <dbReference type="Rhea" id="RHEA-COMP:20101"/>
        <dbReference type="ChEBI" id="CHEBI:15378"/>
        <dbReference type="ChEBI" id="CHEBI:30616"/>
        <dbReference type="ChEBI" id="CHEBI:46858"/>
        <dbReference type="ChEBI" id="CHEBI:61978"/>
        <dbReference type="ChEBI" id="CHEBI:456216"/>
        <dbReference type="EC" id="2.7.10.2"/>
    </reaction>
</comment>
<evidence type="ECO:0000259" key="21">
    <source>
        <dbReference type="Pfam" id="PF13807"/>
    </source>
</evidence>
<evidence type="ECO:0000256" key="14">
    <source>
        <dbReference type="ARBA" id="ARBA00023137"/>
    </source>
</evidence>
<evidence type="ECO:0000256" key="15">
    <source>
        <dbReference type="ARBA" id="ARBA00051245"/>
    </source>
</evidence>
<dbReference type="InterPro" id="IPR003856">
    <property type="entry name" value="LPS_length_determ_N"/>
</dbReference>
<dbReference type="InterPro" id="IPR025669">
    <property type="entry name" value="AAA_dom"/>
</dbReference>
<evidence type="ECO:0000256" key="12">
    <source>
        <dbReference type="ARBA" id="ARBA00022989"/>
    </source>
</evidence>
<organism evidence="22 23">
    <name type="scientific">Microbulbifer bruguierae</name>
    <dbReference type="NCBI Taxonomy" id="3029061"/>
    <lineage>
        <taxon>Bacteria</taxon>
        <taxon>Pseudomonadati</taxon>
        <taxon>Pseudomonadota</taxon>
        <taxon>Gammaproteobacteria</taxon>
        <taxon>Cellvibrionales</taxon>
        <taxon>Microbulbiferaceae</taxon>
        <taxon>Microbulbifer</taxon>
    </lineage>
</organism>